<comment type="caution">
    <text evidence="2">The sequence shown here is derived from an EMBL/GenBank/DDBJ whole genome shotgun (WGS) entry which is preliminary data.</text>
</comment>
<proteinExistence type="predicted"/>
<evidence type="ECO:0000259" key="1">
    <source>
        <dbReference type="SMART" id="SM00901"/>
    </source>
</evidence>
<feature type="domain" description="FRG" evidence="1">
    <location>
        <begin position="26"/>
        <end position="133"/>
    </location>
</feature>
<accession>A0A7X2LUL7</accession>
<protein>
    <submittedName>
        <fullName evidence="2">FRG domain-containing protein</fullName>
    </submittedName>
</protein>
<evidence type="ECO:0000313" key="2">
    <source>
        <dbReference type="EMBL" id="MRV74058.1"/>
    </source>
</evidence>
<sequence>MAQLTITTIDSFNRFLEKVDRGQNGDGTSLWFRGVGSSLHTLSPSLHRNSQITDTASLFGFEQRLITRFQERSIPYLTHRIDEIWEWLFLMQHYGMPTRLLDWTENPFIALFFALSSAQKNSAGTYDNDAAVWILSPSKWNQTIFLHQSYNGSAFSPTDSSINTYKPGTEPKYINDNPVAILGIHNSPRIVAQRGSFCLFGKSLDPMERIFENGHFPNDALEKIIVPAAQIQDLLQKLIWMGISDSVIYPDLEGLAKETKRLLGFRV</sequence>
<dbReference type="EMBL" id="WKJJ01000013">
    <property type="protein sequence ID" value="MRV74058.1"/>
    <property type="molecule type" value="Genomic_DNA"/>
</dbReference>
<dbReference type="Pfam" id="PF08867">
    <property type="entry name" value="FRG"/>
    <property type="match status" value="1"/>
</dbReference>
<name>A0A7X2LUL7_9BURK</name>
<dbReference type="AlphaFoldDB" id="A0A7X2LUL7"/>
<dbReference type="SMART" id="SM00901">
    <property type="entry name" value="FRG"/>
    <property type="match status" value="1"/>
</dbReference>
<dbReference type="InterPro" id="IPR014966">
    <property type="entry name" value="FRG-dom"/>
</dbReference>
<keyword evidence="3" id="KW-1185">Reference proteome</keyword>
<organism evidence="2 3">
    <name type="scientific">Pseudoduganella rivuli</name>
    <dbReference type="NCBI Taxonomy" id="2666085"/>
    <lineage>
        <taxon>Bacteria</taxon>
        <taxon>Pseudomonadati</taxon>
        <taxon>Pseudomonadota</taxon>
        <taxon>Betaproteobacteria</taxon>
        <taxon>Burkholderiales</taxon>
        <taxon>Oxalobacteraceae</taxon>
        <taxon>Telluria group</taxon>
        <taxon>Pseudoduganella</taxon>
    </lineage>
</organism>
<dbReference type="RefSeq" id="WP_154377284.1">
    <property type="nucleotide sequence ID" value="NZ_WKJJ01000013.1"/>
</dbReference>
<gene>
    <name evidence="2" type="ORF">GJ700_20320</name>
</gene>
<reference evidence="2 3" key="1">
    <citation type="submission" date="2019-11" db="EMBL/GenBank/DDBJ databases">
        <title>Novel species isolated from a subtropical stream in China.</title>
        <authorList>
            <person name="Lu H."/>
        </authorList>
    </citation>
    <scope>NUCLEOTIDE SEQUENCE [LARGE SCALE GENOMIC DNA]</scope>
    <source>
        <strain evidence="2 3">FT92W</strain>
    </source>
</reference>
<evidence type="ECO:0000313" key="3">
    <source>
        <dbReference type="Proteomes" id="UP000446768"/>
    </source>
</evidence>
<dbReference type="Proteomes" id="UP000446768">
    <property type="component" value="Unassembled WGS sequence"/>
</dbReference>